<name>A0A0C2GV21_9BILA</name>
<evidence type="ECO:0000313" key="2">
    <source>
        <dbReference type="Proteomes" id="UP000054047"/>
    </source>
</evidence>
<sequence>MSFIDNTLAHELNLQILDEKQVKTYTFGSSEARVKKCNLVHINVWDAKGVPHSLELLINNIINKEFGTPNISEGDRIFIQSLNVLIHLSYEQRVVRPLILIGCDQMWEFIKLDANPVRLPSGLHLLPTLLGYLLTREKSQSQAMQISQFSIEEGQWDSYWSMEEGVLETQLSTIVAQEIEEEKDKWAKCWEIDAAGTEPFATTEHDERAMVDQHVWDQFNQSIERRPDGYYVPPPPVRTNTNSFLIIERSPLNA</sequence>
<dbReference type="AlphaFoldDB" id="A0A0C2GV21"/>
<dbReference type="EMBL" id="KN730487">
    <property type="protein sequence ID" value="KIH60976.1"/>
    <property type="molecule type" value="Genomic_DNA"/>
</dbReference>
<dbReference type="Proteomes" id="UP000054047">
    <property type="component" value="Unassembled WGS sequence"/>
</dbReference>
<gene>
    <name evidence="1" type="ORF">ANCDUO_08761</name>
</gene>
<keyword evidence="2" id="KW-1185">Reference proteome</keyword>
<accession>A0A0C2GV21</accession>
<reference evidence="1 2" key="1">
    <citation type="submission" date="2013-12" db="EMBL/GenBank/DDBJ databases">
        <title>Draft genome of the parsitic nematode Ancylostoma duodenale.</title>
        <authorList>
            <person name="Mitreva M."/>
        </authorList>
    </citation>
    <scope>NUCLEOTIDE SEQUENCE [LARGE SCALE GENOMIC DNA]</scope>
    <source>
        <strain evidence="1 2">Zhejiang</strain>
    </source>
</reference>
<organism evidence="1 2">
    <name type="scientific">Ancylostoma duodenale</name>
    <dbReference type="NCBI Taxonomy" id="51022"/>
    <lineage>
        <taxon>Eukaryota</taxon>
        <taxon>Metazoa</taxon>
        <taxon>Ecdysozoa</taxon>
        <taxon>Nematoda</taxon>
        <taxon>Chromadorea</taxon>
        <taxon>Rhabditida</taxon>
        <taxon>Rhabditina</taxon>
        <taxon>Rhabditomorpha</taxon>
        <taxon>Strongyloidea</taxon>
        <taxon>Ancylostomatidae</taxon>
        <taxon>Ancylostomatinae</taxon>
        <taxon>Ancylostoma</taxon>
    </lineage>
</organism>
<proteinExistence type="predicted"/>
<evidence type="ECO:0000313" key="1">
    <source>
        <dbReference type="EMBL" id="KIH60976.1"/>
    </source>
</evidence>
<dbReference type="OrthoDB" id="5862454at2759"/>
<protein>
    <submittedName>
        <fullName evidence="1">Uncharacterized protein</fullName>
    </submittedName>
</protein>